<feature type="domain" description="CheW-like" evidence="1">
    <location>
        <begin position="75"/>
        <end position="215"/>
    </location>
</feature>
<dbReference type="PANTHER" id="PTHR22617:SF23">
    <property type="entry name" value="CHEMOTAXIS PROTEIN CHEW"/>
    <property type="match status" value="1"/>
</dbReference>
<comment type="caution">
    <text evidence="2">The sequence shown here is derived from an EMBL/GenBank/DDBJ whole genome shotgun (WGS) entry which is preliminary data.</text>
</comment>
<dbReference type="PROSITE" id="PS50851">
    <property type="entry name" value="CHEW"/>
    <property type="match status" value="1"/>
</dbReference>
<evidence type="ECO:0000313" key="2">
    <source>
        <dbReference type="EMBL" id="MBB3954015.1"/>
    </source>
</evidence>
<accession>A0A7W6CEJ9</accession>
<dbReference type="SUPFAM" id="SSF50341">
    <property type="entry name" value="CheW-like"/>
    <property type="match status" value="1"/>
</dbReference>
<dbReference type="GO" id="GO:0006935">
    <property type="term" value="P:chemotaxis"/>
    <property type="evidence" value="ECO:0007669"/>
    <property type="project" value="InterPro"/>
</dbReference>
<organism evidence="2 3">
    <name type="scientific">Novosphingobium sediminicola</name>
    <dbReference type="NCBI Taxonomy" id="563162"/>
    <lineage>
        <taxon>Bacteria</taxon>
        <taxon>Pseudomonadati</taxon>
        <taxon>Pseudomonadota</taxon>
        <taxon>Alphaproteobacteria</taxon>
        <taxon>Sphingomonadales</taxon>
        <taxon>Sphingomonadaceae</taxon>
        <taxon>Novosphingobium</taxon>
    </lineage>
</organism>
<reference evidence="2 3" key="1">
    <citation type="submission" date="2020-08" db="EMBL/GenBank/DDBJ databases">
        <title>Genomic Encyclopedia of Type Strains, Phase IV (KMG-IV): sequencing the most valuable type-strain genomes for metagenomic binning, comparative biology and taxonomic classification.</title>
        <authorList>
            <person name="Goeker M."/>
        </authorList>
    </citation>
    <scope>NUCLEOTIDE SEQUENCE [LARGE SCALE GENOMIC DNA]</scope>
    <source>
        <strain evidence="2 3">DSM 27057</strain>
    </source>
</reference>
<dbReference type="Proteomes" id="UP000548867">
    <property type="component" value="Unassembled WGS sequence"/>
</dbReference>
<dbReference type="InterPro" id="IPR002545">
    <property type="entry name" value="CheW-lke_dom"/>
</dbReference>
<dbReference type="Gene3D" id="2.30.30.40">
    <property type="entry name" value="SH3 Domains"/>
    <property type="match status" value="1"/>
</dbReference>
<proteinExistence type="predicted"/>
<evidence type="ECO:0000313" key="3">
    <source>
        <dbReference type="Proteomes" id="UP000548867"/>
    </source>
</evidence>
<dbReference type="AlphaFoldDB" id="A0A7W6CEJ9"/>
<gene>
    <name evidence="2" type="ORF">GGR38_000942</name>
</gene>
<evidence type="ECO:0000259" key="1">
    <source>
        <dbReference type="PROSITE" id="PS50851"/>
    </source>
</evidence>
<dbReference type="InterPro" id="IPR036061">
    <property type="entry name" value="CheW-like_dom_sf"/>
</dbReference>
<sequence length="218" mass="24004">MGQHRSATGPQIDACWKVIGIQGDKSCPELPRHSHCRNCPRFSQAAAMLLDRDLPVDHDASPVAKAEGHADHGGGESVMVFRLGAEWFALPTLVLDEILRLRPVHTLPHRGHPGLMGLVNVRGELVICVSIAQLLIGPMAVGEHGRLVVVRHDGRRLAFPVDEVQHLRNHDTRRLRAVPATLARSASAYTRGLLNWQGMQVGRLDEDLVFAAMERFLA</sequence>
<dbReference type="InterPro" id="IPR039315">
    <property type="entry name" value="CheW"/>
</dbReference>
<dbReference type="Pfam" id="PF01584">
    <property type="entry name" value="CheW"/>
    <property type="match status" value="1"/>
</dbReference>
<dbReference type="GO" id="GO:0005829">
    <property type="term" value="C:cytosol"/>
    <property type="evidence" value="ECO:0007669"/>
    <property type="project" value="TreeGrafter"/>
</dbReference>
<dbReference type="EMBL" id="JACIDX010000003">
    <property type="protein sequence ID" value="MBB3954015.1"/>
    <property type="molecule type" value="Genomic_DNA"/>
</dbReference>
<dbReference type="Gene3D" id="2.40.50.180">
    <property type="entry name" value="CheA-289, Domain 4"/>
    <property type="match status" value="1"/>
</dbReference>
<dbReference type="SMART" id="SM00260">
    <property type="entry name" value="CheW"/>
    <property type="match status" value="1"/>
</dbReference>
<keyword evidence="3" id="KW-1185">Reference proteome</keyword>
<dbReference type="PANTHER" id="PTHR22617">
    <property type="entry name" value="CHEMOTAXIS SENSOR HISTIDINE KINASE-RELATED"/>
    <property type="match status" value="1"/>
</dbReference>
<name>A0A7W6CEJ9_9SPHN</name>
<protein>
    <submittedName>
        <fullName evidence="2">Chemotaxis signal transduction protein</fullName>
    </submittedName>
</protein>
<dbReference type="RefSeq" id="WP_183623195.1">
    <property type="nucleotide sequence ID" value="NZ_JACIDX010000003.1"/>
</dbReference>
<dbReference type="GO" id="GO:0007165">
    <property type="term" value="P:signal transduction"/>
    <property type="evidence" value="ECO:0007669"/>
    <property type="project" value="InterPro"/>
</dbReference>